<evidence type="ECO:0000313" key="1">
    <source>
        <dbReference type="EMBL" id="SHD77513.1"/>
    </source>
</evidence>
<name>A0A1M4PPX0_9FIRM</name>
<protein>
    <recommendedName>
        <fullName evidence="3">DUF3800 domain-containing protein</fullName>
    </recommendedName>
</protein>
<gene>
    <name evidence="1" type="ORF">CUESP1_2159</name>
</gene>
<dbReference type="EMBL" id="LT669839">
    <property type="protein sequence ID" value="SHD77513.1"/>
    <property type="molecule type" value="Genomic_DNA"/>
</dbReference>
<dbReference type="Proteomes" id="UP000245423">
    <property type="component" value="Chromosome 1"/>
</dbReference>
<sequence length="329" mass="39528">MNKKENLYLDLYCDEVKDCRLEIKSTGEIQSWTYIGILIVPDYISTELFTDINNLRCLSDSNQNWESCQKNCKYHERNDTEIHYNKVGSTIKYKIASRWVDYWLNDKNLIYYYILGIDTNKLDKQNFGPKEQQDRNTTIYNRFFRAALQSSLNWYFGKDKNIIVKNIYHDKGNSEEHQFFPWHPIYKTEREYDNIKFQNTTISFIDSDHRKATGHPYHSHFIQFIDIILGCYVNCLHKNSINENKLNLAIKSFDIIERIVKNPFNKNSKYNYYKRQSIQFFPKHDLIGLDENSLEYQKKRKDNYYYNRPLLIEQEATGQLSFLDDMLSL</sequence>
<dbReference type="AlphaFoldDB" id="A0A1M4PPX0"/>
<dbReference type="OrthoDB" id="3035657at2"/>
<evidence type="ECO:0000313" key="2">
    <source>
        <dbReference type="Proteomes" id="UP000245423"/>
    </source>
</evidence>
<dbReference type="RefSeq" id="WP_025641545.1">
    <property type="nucleotide sequence ID" value="NZ_LT669839.1"/>
</dbReference>
<organism evidence="1 2">
    <name type="scientific">[Clostridium] ultunense Esp</name>
    <dbReference type="NCBI Taxonomy" id="1288971"/>
    <lineage>
        <taxon>Bacteria</taxon>
        <taxon>Bacillati</taxon>
        <taxon>Bacillota</taxon>
        <taxon>Tissierellia</taxon>
        <taxon>Tissierellales</taxon>
        <taxon>Tepidimicrobiaceae</taxon>
        <taxon>Schnuerera</taxon>
    </lineage>
</organism>
<evidence type="ECO:0008006" key="3">
    <source>
        <dbReference type="Google" id="ProtNLM"/>
    </source>
</evidence>
<accession>A0A1M4PPX0</accession>
<reference evidence="1 2" key="1">
    <citation type="submission" date="2016-11" db="EMBL/GenBank/DDBJ databases">
        <authorList>
            <person name="Manzoor S."/>
        </authorList>
    </citation>
    <scope>NUCLEOTIDE SEQUENCE [LARGE SCALE GENOMIC DNA]</scope>
    <source>
        <strain evidence="1">Clostridium ultunense strain Esp</strain>
    </source>
</reference>
<keyword evidence="2" id="KW-1185">Reference proteome</keyword>
<proteinExistence type="predicted"/>